<comment type="caution">
    <text evidence="1">The sequence shown here is derived from an EMBL/GenBank/DDBJ whole genome shotgun (WGS) entry which is preliminary data.</text>
</comment>
<dbReference type="PANTHER" id="PTHR37297">
    <property type="entry name" value="PROTEIN NRDI"/>
    <property type="match status" value="1"/>
</dbReference>
<dbReference type="Pfam" id="PF07972">
    <property type="entry name" value="Flavodoxin_NdrI"/>
    <property type="match status" value="1"/>
</dbReference>
<sequence>MKYVYASRSGNVEKLVQTLELEALKLKDGTETVGEDFILLTYTDGRGEVPPVVASFLKSNGSRLKGVVVSGNMQRHADTFCGAGQIISEEYGVPVIAQVDGAGDIYDHRSIRAKLA</sequence>
<accession>A0ABQ0ASJ6</accession>
<proteinExistence type="predicted"/>
<dbReference type="RefSeq" id="WP_176255836.1">
    <property type="nucleotide sequence ID" value="NZ_BAABXL010000001.1"/>
</dbReference>
<protein>
    <submittedName>
        <fullName evidence="1">Class Ib ribonucleoside-diphosphate reductase assembly flavoprotein NrdI</fullName>
    </submittedName>
</protein>
<dbReference type="Gene3D" id="3.40.50.360">
    <property type="match status" value="1"/>
</dbReference>
<dbReference type="SUPFAM" id="SSF52218">
    <property type="entry name" value="Flavoproteins"/>
    <property type="match status" value="1"/>
</dbReference>
<dbReference type="InterPro" id="IPR029039">
    <property type="entry name" value="Flavoprotein-like_sf"/>
</dbReference>
<organism evidence="1 2">
    <name type="scientific">Enterocloster alcoholdehydrogenati</name>
    <dbReference type="NCBI Taxonomy" id="2547410"/>
    <lineage>
        <taxon>Bacteria</taxon>
        <taxon>Bacillati</taxon>
        <taxon>Bacillota</taxon>
        <taxon>Clostridia</taxon>
        <taxon>Lachnospirales</taxon>
        <taxon>Lachnospiraceae</taxon>
        <taxon>Enterocloster</taxon>
    </lineage>
</organism>
<dbReference type="EMBL" id="BAABXL010000001">
    <property type="protein sequence ID" value="GAA6267002.1"/>
    <property type="molecule type" value="Genomic_DNA"/>
</dbReference>
<evidence type="ECO:0000313" key="1">
    <source>
        <dbReference type="EMBL" id="GAA6267002.1"/>
    </source>
</evidence>
<dbReference type="PANTHER" id="PTHR37297:SF1">
    <property type="entry name" value="PROTEIN NRDI"/>
    <property type="match status" value="1"/>
</dbReference>
<keyword evidence="2" id="KW-1185">Reference proteome</keyword>
<name>A0ABQ0ASJ6_9FIRM</name>
<reference evidence="1 2" key="1">
    <citation type="submission" date="2024-04" db="EMBL/GenBank/DDBJ databases">
        <title>Defined microbial consortia suppress multidrug-resistant proinflammatory Enterobacteriaceae via ecological control.</title>
        <authorList>
            <person name="Furuichi M."/>
            <person name="Kawaguchi T."/>
            <person name="Pust M."/>
            <person name="Yasuma K."/>
            <person name="Plichta D."/>
            <person name="Hasegawa N."/>
            <person name="Ohya T."/>
            <person name="Bhattarai S."/>
            <person name="Sasajima S."/>
            <person name="Aoto Y."/>
            <person name="Tuganbaev T."/>
            <person name="Yaginuma M."/>
            <person name="Ueda M."/>
            <person name="Okahashi N."/>
            <person name="Amafuji K."/>
            <person name="Kiridooshi Y."/>
            <person name="Sugita K."/>
            <person name="Strazar M."/>
            <person name="Skelly A."/>
            <person name="Suda W."/>
            <person name="Hattori M."/>
            <person name="Nakamoto N."/>
            <person name="Caballero S."/>
            <person name="Norman J."/>
            <person name="Olle B."/>
            <person name="Tanoue T."/>
            <person name="Arita M."/>
            <person name="Bucci V."/>
            <person name="Atarashi K."/>
            <person name="Xavier R."/>
            <person name="Honda K."/>
        </authorList>
    </citation>
    <scope>NUCLEOTIDE SEQUENCE [LARGE SCALE GENOMIC DNA]</scope>
    <source>
        <strain evidence="2">f13</strain>
    </source>
</reference>
<dbReference type="InterPro" id="IPR004465">
    <property type="entry name" value="RNR_NrdI"/>
</dbReference>
<dbReference type="Proteomes" id="UP001600894">
    <property type="component" value="Unassembled WGS sequence"/>
</dbReference>
<evidence type="ECO:0000313" key="2">
    <source>
        <dbReference type="Proteomes" id="UP001600894"/>
    </source>
</evidence>
<gene>
    <name evidence="1" type="primary">nrdI</name>
    <name evidence="1" type="ORF">F130042H8_00620</name>
</gene>